<comment type="caution">
    <text evidence="2">The sequence shown here is derived from an EMBL/GenBank/DDBJ whole genome shotgun (WGS) entry which is preliminary data.</text>
</comment>
<reference evidence="2 3" key="1">
    <citation type="submission" date="2015-02" db="EMBL/GenBank/DDBJ databases">
        <title>Improved understanding of the partial-nitritation anammox process through 23 genomes representing the majority of the microbial community.</title>
        <authorList>
            <person name="Speth D.R."/>
            <person name="In T Zandt M."/>
            <person name="Guerrero Cruz S."/>
            <person name="Jetten M.S."/>
            <person name="Dutilh B.E."/>
        </authorList>
    </citation>
    <scope>NUCLEOTIDE SEQUENCE [LARGE SCALE GENOMIC DNA]</scope>
    <source>
        <strain evidence="2">OLB20</strain>
    </source>
</reference>
<dbReference type="AlphaFoldDB" id="A0A136LZC3"/>
<dbReference type="EMBL" id="JYNZ01000003">
    <property type="protein sequence ID" value="KXK27010.1"/>
    <property type="molecule type" value="Genomic_DNA"/>
</dbReference>
<name>A0A136LZC3_9BACT</name>
<organism evidence="2 3">
    <name type="scientific">candidate division WS6 bacterium OLB20</name>
    <dbReference type="NCBI Taxonomy" id="1617426"/>
    <lineage>
        <taxon>Bacteria</taxon>
        <taxon>Candidatus Dojkabacteria</taxon>
    </lineage>
</organism>
<keyword evidence="1" id="KW-0812">Transmembrane</keyword>
<proteinExistence type="predicted"/>
<gene>
    <name evidence="2" type="ORF">TR69_WS6001001036</name>
</gene>
<keyword evidence="1" id="KW-1133">Transmembrane helix</keyword>
<evidence type="ECO:0000256" key="1">
    <source>
        <dbReference type="SAM" id="Phobius"/>
    </source>
</evidence>
<sequence length="78" mass="8350">MVMEYLFGKHPTPLQLWGTVLMALLTVILSVALLQSFTVSSVALVLLAIAAADLGGGIASNFTEETRRFYHGKKKAAA</sequence>
<evidence type="ECO:0000313" key="2">
    <source>
        <dbReference type="EMBL" id="KXK27010.1"/>
    </source>
</evidence>
<protein>
    <submittedName>
        <fullName evidence="2">Uncharacterized protein</fullName>
    </submittedName>
</protein>
<feature type="transmembrane region" description="Helical" evidence="1">
    <location>
        <begin position="14"/>
        <end position="34"/>
    </location>
</feature>
<evidence type="ECO:0000313" key="3">
    <source>
        <dbReference type="Proteomes" id="UP000070457"/>
    </source>
</evidence>
<accession>A0A136LZC3</accession>
<dbReference type="STRING" id="1617426.TR69_WS6001001036"/>
<keyword evidence="1" id="KW-0472">Membrane</keyword>
<dbReference type="Proteomes" id="UP000070457">
    <property type="component" value="Unassembled WGS sequence"/>
</dbReference>
<feature type="transmembrane region" description="Helical" evidence="1">
    <location>
        <begin position="41"/>
        <end position="62"/>
    </location>
</feature>